<accession>A0A3P6GV56</accession>
<dbReference type="EMBL" id="LR031880">
    <property type="protein sequence ID" value="VDD59882.1"/>
    <property type="molecule type" value="Genomic_DNA"/>
</dbReference>
<proteinExistence type="predicted"/>
<name>A0A3P6GV56_BRAOL</name>
<reference evidence="1" key="1">
    <citation type="submission" date="2018-11" db="EMBL/GenBank/DDBJ databases">
        <authorList>
            <consortium name="Genoscope - CEA"/>
            <person name="William W."/>
        </authorList>
    </citation>
    <scope>NUCLEOTIDE SEQUENCE</scope>
</reference>
<protein>
    <submittedName>
        <fullName evidence="1">Uncharacterized protein</fullName>
    </submittedName>
</protein>
<evidence type="ECO:0000313" key="1">
    <source>
        <dbReference type="EMBL" id="VDD59882.1"/>
    </source>
</evidence>
<gene>
    <name evidence="1" type="ORF">BOLC6T35335H</name>
</gene>
<dbReference type="AlphaFoldDB" id="A0A3P6GV56"/>
<sequence length="67" mass="8183">MRRKGLFRYDHRLKDNEEVKKLVSDTWREARNETVLNRISLVRRANSEWSRNQGVNSRLLIEKKRTE</sequence>
<organism evidence="1">
    <name type="scientific">Brassica oleracea</name>
    <name type="common">Wild cabbage</name>
    <dbReference type="NCBI Taxonomy" id="3712"/>
    <lineage>
        <taxon>Eukaryota</taxon>
        <taxon>Viridiplantae</taxon>
        <taxon>Streptophyta</taxon>
        <taxon>Embryophyta</taxon>
        <taxon>Tracheophyta</taxon>
        <taxon>Spermatophyta</taxon>
        <taxon>Magnoliopsida</taxon>
        <taxon>eudicotyledons</taxon>
        <taxon>Gunneridae</taxon>
        <taxon>Pentapetalae</taxon>
        <taxon>rosids</taxon>
        <taxon>malvids</taxon>
        <taxon>Brassicales</taxon>
        <taxon>Brassicaceae</taxon>
        <taxon>Brassiceae</taxon>
        <taxon>Brassica</taxon>
    </lineage>
</organism>